<gene>
    <name evidence="16" type="ORF">P4O66_001114</name>
</gene>
<dbReference type="AlphaFoldDB" id="A0AAD9DWQ8"/>
<protein>
    <recommendedName>
        <fullName evidence="18">Dynein heavy chain linker domain-containing protein</fullName>
    </recommendedName>
</protein>
<evidence type="ECO:0000256" key="5">
    <source>
        <dbReference type="ARBA" id="ARBA00022737"/>
    </source>
</evidence>
<organism evidence="16 17">
    <name type="scientific">Electrophorus voltai</name>
    <dbReference type="NCBI Taxonomy" id="2609070"/>
    <lineage>
        <taxon>Eukaryota</taxon>
        <taxon>Metazoa</taxon>
        <taxon>Chordata</taxon>
        <taxon>Craniata</taxon>
        <taxon>Vertebrata</taxon>
        <taxon>Euteleostomi</taxon>
        <taxon>Actinopterygii</taxon>
        <taxon>Neopterygii</taxon>
        <taxon>Teleostei</taxon>
        <taxon>Ostariophysi</taxon>
        <taxon>Gymnotiformes</taxon>
        <taxon>Gymnotoidei</taxon>
        <taxon>Gymnotidae</taxon>
        <taxon>Electrophorus</taxon>
    </lineage>
</organism>
<dbReference type="EMBL" id="JAROKS010000015">
    <property type="protein sequence ID" value="KAK1795619.1"/>
    <property type="molecule type" value="Genomic_DNA"/>
</dbReference>
<dbReference type="GO" id="GO:0005524">
    <property type="term" value="F:ATP binding"/>
    <property type="evidence" value="ECO:0007669"/>
    <property type="project" value="UniProtKB-KW"/>
</dbReference>
<dbReference type="GO" id="GO:0045505">
    <property type="term" value="F:dynein intermediate chain binding"/>
    <property type="evidence" value="ECO:0007669"/>
    <property type="project" value="InterPro"/>
</dbReference>
<evidence type="ECO:0000256" key="13">
    <source>
        <dbReference type="ARBA" id="ARBA00023273"/>
    </source>
</evidence>
<evidence type="ECO:0000256" key="2">
    <source>
        <dbReference type="ARBA" id="ARBA00008887"/>
    </source>
</evidence>
<dbReference type="InterPro" id="IPR027417">
    <property type="entry name" value="P-loop_NTPase"/>
</dbReference>
<keyword evidence="4" id="KW-0493">Microtubule</keyword>
<keyword evidence="13" id="KW-0966">Cell projection</keyword>
<evidence type="ECO:0000259" key="14">
    <source>
        <dbReference type="Pfam" id="PF08393"/>
    </source>
</evidence>
<dbReference type="InterPro" id="IPR013602">
    <property type="entry name" value="Dynein_heavy_linker"/>
</dbReference>
<keyword evidence="10" id="KW-0969">Cilium</keyword>
<keyword evidence="17" id="KW-1185">Reference proteome</keyword>
<keyword evidence="7" id="KW-0067">ATP-binding</keyword>
<dbReference type="GO" id="GO:0051959">
    <property type="term" value="F:dynein light intermediate chain binding"/>
    <property type="evidence" value="ECO:0007669"/>
    <property type="project" value="InterPro"/>
</dbReference>
<evidence type="ECO:0000256" key="6">
    <source>
        <dbReference type="ARBA" id="ARBA00022741"/>
    </source>
</evidence>
<keyword evidence="9" id="KW-0175">Coiled coil</keyword>
<evidence type="ECO:0000256" key="7">
    <source>
        <dbReference type="ARBA" id="ARBA00022840"/>
    </source>
</evidence>
<keyword evidence="12" id="KW-0206">Cytoskeleton</keyword>
<evidence type="ECO:0000256" key="3">
    <source>
        <dbReference type="ARBA" id="ARBA00022490"/>
    </source>
</evidence>
<accession>A0AAD9DWQ8</accession>
<dbReference type="InterPro" id="IPR043157">
    <property type="entry name" value="Dynein_AAA1S"/>
</dbReference>
<evidence type="ECO:0000256" key="1">
    <source>
        <dbReference type="ARBA" id="ARBA00004430"/>
    </source>
</evidence>
<evidence type="ECO:0008006" key="18">
    <source>
        <dbReference type="Google" id="ProtNLM"/>
    </source>
</evidence>
<dbReference type="Gene3D" id="1.10.8.710">
    <property type="match status" value="1"/>
</dbReference>
<keyword evidence="8" id="KW-0243">Dynein</keyword>
<keyword evidence="11" id="KW-0505">Motor protein</keyword>
<evidence type="ECO:0000256" key="4">
    <source>
        <dbReference type="ARBA" id="ARBA00022701"/>
    </source>
</evidence>
<dbReference type="Pfam" id="PF12774">
    <property type="entry name" value="AAA_6"/>
    <property type="match status" value="1"/>
</dbReference>
<evidence type="ECO:0000313" key="16">
    <source>
        <dbReference type="EMBL" id="KAK1795619.1"/>
    </source>
</evidence>
<proteinExistence type="inferred from homology"/>
<evidence type="ECO:0000256" key="12">
    <source>
        <dbReference type="ARBA" id="ARBA00023212"/>
    </source>
</evidence>
<evidence type="ECO:0000313" key="17">
    <source>
        <dbReference type="Proteomes" id="UP001239994"/>
    </source>
</evidence>
<dbReference type="GO" id="GO:0005874">
    <property type="term" value="C:microtubule"/>
    <property type="evidence" value="ECO:0007669"/>
    <property type="project" value="UniProtKB-KW"/>
</dbReference>
<reference evidence="16" key="1">
    <citation type="submission" date="2023-03" db="EMBL/GenBank/DDBJ databases">
        <title>Electrophorus voltai genome.</title>
        <authorList>
            <person name="Bian C."/>
        </authorList>
    </citation>
    <scope>NUCLEOTIDE SEQUENCE</scope>
    <source>
        <strain evidence="16">CB-2022</strain>
        <tissue evidence="16">Muscle</tissue>
    </source>
</reference>
<evidence type="ECO:0000256" key="9">
    <source>
        <dbReference type="ARBA" id="ARBA00023054"/>
    </source>
</evidence>
<dbReference type="PANTHER" id="PTHR46532">
    <property type="entry name" value="MALE FERTILITY FACTOR KL5"/>
    <property type="match status" value="1"/>
</dbReference>
<dbReference type="Gene3D" id="3.40.50.300">
    <property type="entry name" value="P-loop containing nucleotide triphosphate hydrolases"/>
    <property type="match status" value="1"/>
</dbReference>
<sequence length="661" mass="77112">MVIACRAYLTDNGTSRILDQDPQDIILKNQLQVFMHSSFSKILSSHHTPSLLQTFQNLNIPCLQTDISDTIALILQHYVLELESIKKVMVPSVDDIQQAINRLVHLVLEYNLSMEITLYQAWNLKNFYQSVVEHKDVRKRLVLLKSAVNSMRKQGSDVLKQFWSFKVIWEEDRDVKVKEFMNSRPYLIQIKSEILHYVAYEQEINDIQPIIILESIELSTAPLKMSLSVEAKAWKMLLCKYLNEEYKKMIDIMAFTSEHLKKLSRPIGDLQDVRFAMEALSNICNSEITIDMTLEPIEEAYDILNKCELEITNEEAEGVDILQYSFVKLQSKATRFDDLWRRFITYSSGEQLFGLPVTECDALQKARKELGPLQKLYSLFDAVMYKIGGYYDILWMKVDIEKINTELLDFQSRCQKLPKGLKDWQAFLDLKKRIDDFNESCPLLEMMAHKAMKQRHWDRIADLTKHKFDVESDTFTLQNIMDAPLLKHKEDIEVKLCFRYNAPFKKDIQNCVFKLSTSSDIIEQWLITQNLWVYLEAVFVGGDIAKQLPQNPGYAGRQELPENLKVHFRTVSMMVPDRQIIMRVKLASCGFIENVILAQKFFVLYKLCEEQLTKQVHYDFGLRNILSVLRTLGAQKRARTKDTESNIVMRVLRDMNLSKLV</sequence>
<feature type="domain" description="Dynein heavy chain hydrolytic ATP-binding dynein motor region" evidence="15">
    <location>
        <begin position="550"/>
        <end position="661"/>
    </location>
</feature>
<evidence type="ECO:0000256" key="10">
    <source>
        <dbReference type="ARBA" id="ARBA00023069"/>
    </source>
</evidence>
<comment type="caution">
    <text evidence="16">The sequence shown here is derived from an EMBL/GenBank/DDBJ whole genome shotgun (WGS) entry which is preliminary data.</text>
</comment>
<dbReference type="GO" id="GO:0005858">
    <property type="term" value="C:axonemal dynein complex"/>
    <property type="evidence" value="ECO:0007669"/>
    <property type="project" value="TreeGrafter"/>
</dbReference>
<dbReference type="Proteomes" id="UP001239994">
    <property type="component" value="Unassembled WGS sequence"/>
</dbReference>
<evidence type="ECO:0000256" key="11">
    <source>
        <dbReference type="ARBA" id="ARBA00023175"/>
    </source>
</evidence>
<keyword evidence="3" id="KW-0963">Cytoplasm</keyword>
<dbReference type="Pfam" id="PF08393">
    <property type="entry name" value="DHC_N2"/>
    <property type="match status" value="1"/>
</dbReference>
<dbReference type="FunFam" id="1.10.8.710:FF:000003">
    <property type="entry name" value="Dynein axonemal heavy chain 5"/>
    <property type="match status" value="1"/>
</dbReference>
<evidence type="ECO:0000256" key="8">
    <source>
        <dbReference type="ARBA" id="ARBA00023017"/>
    </source>
</evidence>
<evidence type="ECO:0000259" key="15">
    <source>
        <dbReference type="Pfam" id="PF12774"/>
    </source>
</evidence>
<name>A0AAD9DWQ8_9TELE</name>
<dbReference type="PANTHER" id="PTHR46532:SF11">
    <property type="entry name" value="DYNEIN AXONEMAL HEAVY CHAIN 12"/>
    <property type="match status" value="1"/>
</dbReference>
<comment type="similarity">
    <text evidence="2">Belongs to the dynein heavy chain family.</text>
</comment>
<comment type="subcellular location">
    <subcellularLocation>
        <location evidence="1">Cytoplasm</location>
        <location evidence="1">Cytoskeleton</location>
        <location evidence="1">Cilium axoneme</location>
    </subcellularLocation>
</comment>
<feature type="domain" description="Dynein heavy chain linker" evidence="14">
    <location>
        <begin position="363"/>
        <end position="493"/>
    </location>
</feature>
<keyword evidence="5" id="KW-0677">Repeat</keyword>
<keyword evidence="6" id="KW-0547">Nucleotide-binding</keyword>
<dbReference type="Gene3D" id="1.10.287.2620">
    <property type="match status" value="1"/>
</dbReference>
<dbReference type="InterPro" id="IPR035699">
    <property type="entry name" value="AAA_6"/>
</dbReference>
<dbReference type="InterPro" id="IPR026983">
    <property type="entry name" value="DHC"/>
</dbReference>
<dbReference type="GO" id="GO:0007018">
    <property type="term" value="P:microtubule-based movement"/>
    <property type="evidence" value="ECO:0007669"/>
    <property type="project" value="InterPro"/>
</dbReference>